<dbReference type="EC" id="3.1.6.1" evidence="7"/>
<dbReference type="CDD" id="cd16025">
    <property type="entry name" value="PAS_like"/>
    <property type="match status" value="1"/>
</dbReference>
<dbReference type="OrthoDB" id="223277at2"/>
<sequence precursor="true">MFHHSAVFLLTLAFLPAALSLAVNQVASQAAEKEAVVDPAKQRTINFCRSGRGDESKAAGLVASSTTKTDTCSSCAAKDGRPNILLIVADDLGYSDLGCYGGEIDTPRLDALAADGIRFTNFHVNPMCAFTRTSLMTGHTHYESDNYLRSLPIAKIMADAGYRTLMSGKWHQPRHPMDAGFEEFYGFLEGQIDSWTGIGYGHVCIRSGRGDAKPVPDGWYSTDAFTDTAMAQIDGALEAGEPFFSYLAYNAPHTPLHAPRENVEKYPPRYRDGWSKLRQQRFQRMQEMGLIDQRYRLSEPHAEVRRWDEIRDEDRQIEANRMAAYAGMVDRLDQNIGRLIAHLRQKTALENTLVVFLSDNGGDYGNGAPATYASELAWKPGSHPMVSNGWGMLKNTPWNWYKHSMAGGVRVPMIVHYPVGVTHPGGTILKQRLHATDLYPTFLELAGVAYPNDDEGRPIKPLYGHSMSRLFRDATLPETAIHDEIFWFFDTLTNQRGLLRGQWKVISVNDSPWLLYDVKKDPAEAVGLAAEQPGRLAELVDHWHDFARNEIVAPPGAREPVSTQHQGWGLHRCRMVFPRLRSTLPANAATTVDPNTNLVLDFAGVADFADTPQKHLSLYRVSDPTSPVWQSDPDENSRWQGKRRLVFDELPQLQGDTAYFLTCDRGWVRIDGTPSGPLNDGAYWWRFRTRGE</sequence>
<dbReference type="InterPro" id="IPR024607">
    <property type="entry name" value="Sulfatase_CS"/>
</dbReference>
<dbReference type="EMBL" id="SJPK01000001">
    <property type="protein sequence ID" value="TWT75339.1"/>
    <property type="molecule type" value="Genomic_DNA"/>
</dbReference>
<dbReference type="PANTHER" id="PTHR42693:SF53">
    <property type="entry name" value="ENDO-4-O-SULFATASE"/>
    <property type="match status" value="1"/>
</dbReference>
<dbReference type="Gene3D" id="3.30.1120.10">
    <property type="match status" value="1"/>
</dbReference>
<keyword evidence="3 7" id="KW-0378">Hydrolase</keyword>
<evidence type="ECO:0000256" key="2">
    <source>
        <dbReference type="ARBA" id="ARBA00022723"/>
    </source>
</evidence>
<feature type="signal peptide" evidence="5">
    <location>
        <begin position="1"/>
        <end position="22"/>
    </location>
</feature>
<gene>
    <name evidence="7" type="primary">atsA_7</name>
    <name evidence="7" type="ORF">CA85_06300</name>
</gene>
<evidence type="ECO:0000256" key="3">
    <source>
        <dbReference type="ARBA" id="ARBA00022801"/>
    </source>
</evidence>
<comment type="similarity">
    <text evidence="1">Belongs to the sulfatase family.</text>
</comment>
<name>A0A5C5YKJ1_9BACT</name>
<organism evidence="7 8">
    <name type="scientific">Allorhodopirellula solitaria</name>
    <dbReference type="NCBI Taxonomy" id="2527987"/>
    <lineage>
        <taxon>Bacteria</taxon>
        <taxon>Pseudomonadati</taxon>
        <taxon>Planctomycetota</taxon>
        <taxon>Planctomycetia</taxon>
        <taxon>Pirellulales</taxon>
        <taxon>Pirellulaceae</taxon>
        <taxon>Allorhodopirellula</taxon>
    </lineage>
</organism>
<dbReference type="InterPro" id="IPR000917">
    <property type="entry name" value="Sulfatase_N"/>
</dbReference>
<dbReference type="Proteomes" id="UP000318053">
    <property type="component" value="Unassembled WGS sequence"/>
</dbReference>
<accession>A0A5C5YKJ1</accession>
<dbReference type="InterPro" id="IPR017850">
    <property type="entry name" value="Alkaline_phosphatase_core_sf"/>
</dbReference>
<feature type="domain" description="Sulfatase N-terminal" evidence="6">
    <location>
        <begin position="82"/>
        <end position="448"/>
    </location>
</feature>
<keyword evidence="8" id="KW-1185">Reference proteome</keyword>
<dbReference type="AlphaFoldDB" id="A0A5C5YKJ1"/>
<dbReference type="SUPFAM" id="SSF53649">
    <property type="entry name" value="Alkaline phosphatase-like"/>
    <property type="match status" value="1"/>
</dbReference>
<dbReference type="GO" id="GO:0046872">
    <property type="term" value="F:metal ion binding"/>
    <property type="evidence" value="ECO:0007669"/>
    <property type="project" value="UniProtKB-KW"/>
</dbReference>
<dbReference type="PROSITE" id="PS00149">
    <property type="entry name" value="SULFATASE_2"/>
    <property type="match status" value="1"/>
</dbReference>
<feature type="chain" id="PRO_5022825128" evidence="5">
    <location>
        <begin position="23"/>
        <end position="692"/>
    </location>
</feature>
<comment type="caution">
    <text evidence="7">The sequence shown here is derived from an EMBL/GenBank/DDBJ whole genome shotgun (WGS) entry which is preliminary data.</text>
</comment>
<evidence type="ECO:0000313" key="7">
    <source>
        <dbReference type="EMBL" id="TWT75339.1"/>
    </source>
</evidence>
<evidence type="ECO:0000256" key="5">
    <source>
        <dbReference type="SAM" id="SignalP"/>
    </source>
</evidence>
<keyword evidence="2" id="KW-0479">Metal-binding</keyword>
<dbReference type="Gene3D" id="3.40.720.10">
    <property type="entry name" value="Alkaline Phosphatase, subunit A"/>
    <property type="match status" value="1"/>
</dbReference>
<protein>
    <submittedName>
        <fullName evidence="7">Arylsulfatase</fullName>
        <ecNumber evidence="7">3.1.6.1</ecNumber>
    </submittedName>
</protein>
<evidence type="ECO:0000256" key="4">
    <source>
        <dbReference type="ARBA" id="ARBA00022837"/>
    </source>
</evidence>
<keyword evidence="5" id="KW-0732">Signal</keyword>
<keyword evidence="4" id="KW-0106">Calcium</keyword>
<dbReference type="InterPro" id="IPR050738">
    <property type="entry name" value="Sulfatase"/>
</dbReference>
<evidence type="ECO:0000259" key="6">
    <source>
        <dbReference type="Pfam" id="PF00884"/>
    </source>
</evidence>
<evidence type="ECO:0000256" key="1">
    <source>
        <dbReference type="ARBA" id="ARBA00008779"/>
    </source>
</evidence>
<reference evidence="7 8" key="1">
    <citation type="submission" date="2019-02" db="EMBL/GenBank/DDBJ databases">
        <title>Deep-cultivation of Planctomycetes and their phenomic and genomic characterization uncovers novel biology.</title>
        <authorList>
            <person name="Wiegand S."/>
            <person name="Jogler M."/>
            <person name="Boedeker C."/>
            <person name="Pinto D."/>
            <person name="Vollmers J."/>
            <person name="Rivas-Marin E."/>
            <person name="Kohn T."/>
            <person name="Peeters S.H."/>
            <person name="Heuer A."/>
            <person name="Rast P."/>
            <person name="Oberbeckmann S."/>
            <person name="Bunk B."/>
            <person name="Jeske O."/>
            <person name="Meyerdierks A."/>
            <person name="Storesund J.E."/>
            <person name="Kallscheuer N."/>
            <person name="Luecker S."/>
            <person name="Lage O.M."/>
            <person name="Pohl T."/>
            <person name="Merkel B.J."/>
            <person name="Hornburger P."/>
            <person name="Mueller R.-W."/>
            <person name="Bruemmer F."/>
            <person name="Labrenz M."/>
            <person name="Spormann A.M."/>
            <person name="Op Den Camp H."/>
            <person name="Overmann J."/>
            <person name="Amann R."/>
            <person name="Jetten M.S.M."/>
            <person name="Mascher T."/>
            <person name="Medema M.H."/>
            <person name="Devos D.P."/>
            <person name="Kaster A.-K."/>
            <person name="Ovreas L."/>
            <person name="Rohde M."/>
            <person name="Galperin M.Y."/>
            <person name="Jogler C."/>
        </authorList>
    </citation>
    <scope>NUCLEOTIDE SEQUENCE [LARGE SCALE GENOMIC DNA]</scope>
    <source>
        <strain evidence="7 8">CA85</strain>
    </source>
</reference>
<dbReference type="Pfam" id="PF00884">
    <property type="entry name" value="Sulfatase"/>
    <property type="match status" value="1"/>
</dbReference>
<proteinExistence type="inferred from homology"/>
<dbReference type="GO" id="GO:0004065">
    <property type="term" value="F:arylsulfatase activity"/>
    <property type="evidence" value="ECO:0007669"/>
    <property type="project" value="UniProtKB-EC"/>
</dbReference>
<dbReference type="PANTHER" id="PTHR42693">
    <property type="entry name" value="ARYLSULFATASE FAMILY MEMBER"/>
    <property type="match status" value="1"/>
</dbReference>
<evidence type="ECO:0000313" key="8">
    <source>
        <dbReference type="Proteomes" id="UP000318053"/>
    </source>
</evidence>
<dbReference type="RefSeq" id="WP_146389776.1">
    <property type="nucleotide sequence ID" value="NZ_SJPK01000001.1"/>
</dbReference>